<dbReference type="InterPro" id="IPR036691">
    <property type="entry name" value="Endo/exonu/phosph_ase_sf"/>
</dbReference>
<evidence type="ECO:0000313" key="2">
    <source>
        <dbReference type="EMBL" id="ETO34998.1"/>
    </source>
</evidence>
<dbReference type="EMBL" id="ASPP01002050">
    <property type="protein sequence ID" value="ETO34998.1"/>
    <property type="molecule type" value="Genomic_DNA"/>
</dbReference>
<proteinExistence type="predicted"/>
<dbReference type="Gene3D" id="3.60.10.10">
    <property type="entry name" value="Endonuclease/exonuclease/phosphatase"/>
    <property type="match status" value="1"/>
</dbReference>
<evidence type="ECO:0000313" key="3">
    <source>
        <dbReference type="Proteomes" id="UP000023152"/>
    </source>
</evidence>
<evidence type="ECO:0000259" key="1">
    <source>
        <dbReference type="Pfam" id="PF14529"/>
    </source>
</evidence>
<dbReference type="OrthoDB" id="411871at2759"/>
<organism evidence="2 3">
    <name type="scientific">Reticulomyxa filosa</name>
    <dbReference type="NCBI Taxonomy" id="46433"/>
    <lineage>
        <taxon>Eukaryota</taxon>
        <taxon>Sar</taxon>
        <taxon>Rhizaria</taxon>
        <taxon>Retaria</taxon>
        <taxon>Foraminifera</taxon>
        <taxon>Monothalamids</taxon>
        <taxon>Reticulomyxidae</taxon>
        <taxon>Reticulomyxa</taxon>
    </lineage>
</organism>
<dbReference type="Proteomes" id="UP000023152">
    <property type="component" value="Unassembled WGS sequence"/>
</dbReference>
<protein>
    <recommendedName>
        <fullName evidence="1">Endonuclease/exonuclease/phosphatase domain-containing protein</fullName>
    </recommendedName>
</protein>
<dbReference type="AlphaFoldDB" id="X6PA38"/>
<gene>
    <name evidence="2" type="ORF">RFI_02077</name>
</gene>
<dbReference type="GO" id="GO:0003824">
    <property type="term" value="F:catalytic activity"/>
    <property type="evidence" value="ECO:0007669"/>
    <property type="project" value="InterPro"/>
</dbReference>
<name>X6PA38_RETFI</name>
<dbReference type="InterPro" id="IPR005135">
    <property type="entry name" value="Endo/exonuclease/phosphatase"/>
</dbReference>
<keyword evidence="3" id="KW-1185">Reference proteome</keyword>
<accession>X6PA38</accession>
<dbReference type="SUPFAM" id="SSF56219">
    <property type="entry name" value="DNase I-like"/>
    <property type="match status" value="1"/>
</dbReference>
<comment type="caution">
    <text evidence="2">The sequence shown here is derived from an EMBL/GenBank/DDBJ whole genome shotgun (WGS) entry which is preliminary data.</text>
</comment>
<feature type="domain" description="Endonuclease/exonuclease/phosphatase" evidence="1">
    <location>
        <begin position="109"/>
        <end position="224"/>
    </location>
</feature>
<sequence length="244" mass="29112">MWNVGQRRRLTERRTQEKIKINRLQNKKSDDDEILSLRLELAEIKLILRILICKQAMINSILVLQNNNNGFYYKVQILEQNLHQKQSQICLLQEVFRSKKKDIDYNFHFYRNLTCNRFNIQSFEQELQSDMKMTEYIVIGVDWNAYHLAWLYHNIDDTVENILDFIVSNGLHIINTLPFDYTFMKGNATLSIDITLCSSYILPLISNWRTYDVELDVQSNHLPTKFNIKTMWSSLRIKRQKIGI</sequence>
<dbReference type="Pfam" id="PF14529">
    <property type="entry name" value="Exo_endo_phos_2"/>
    <property type="match status" value="1"/>
</dbReference>
<reference evidence="2 3" key="1">
    <citation type="journal article" date="2013" name="Curr. Biol.">
        <title>The Genome of the Foraminiferan Reticulomyxa filosa.</title>
        <authorList>
            <person name="Glockner G."/>
            <person name="Hulsmann N."/>
            <person name="Schleicher M."/>
            <person name="Noegel A.A."/>
            <person name="Eichinger L."/>
            <person name="Gallinger C."/>
            <person name="Pawlowski J."/>
            <person name="Sierra R."/>
            <person name="Euteneuer U."/>
            <person name="Pillet L."/>
            <person name="Moustafa A."/>
            <person name="Platzer M."/>
            <person name="Groth M."/>
            <person name="Szafranski K."/>
            <person name="Schliwa M."/>
        </authorList>
    </citation>
    <scope>NUCLEOTIDE SEQUENCE [LARGE SCALE GENOMIC DNA]</scope>
</reference>